<name>A0A2D2B2B7_9CAUL</name>
<dbReference type="KEGG" id="cmb:CSW64_19375"/>
<proteinExistence type="predicted"/>
<dbReference type="AlphaFoldDB" id="A0A2D2B2B7"/>
<protein>
    <submittedName>
        <fullName evidence="4">Phosphate ABC transporter substrate-binding protein</fullName>
    </submittedName>
</protein>
<evidence type="ECO:0000313" key="4">
    <source>
        <dbReference type="EMBL" id="ATQ44392.1"/>
    </source>
</evidence>
<dbReference type="EMBL" id="CP024201">
    <property type="protein sequence ID" value="ATQ44392.1"/>
    <property type="molecule type" value="Genomic_DNA"/>
</dbReference>
<gene>
    <name evidence="4" type="ORF">CSW64_19375</name>
</gene>
<dbReference type="PROSITE" id="PS51257">
    <property type="entry name" value="PROKAR_LIPOPROTEIN"/>
    <property type="match status" value="1"/>
</dbReference>
<dbReference type="Pfam" id="PF12849">
    <property type="entry name" value="PBP_like_2"/>
    <property type="match status" value="1"/>
</dbReference>
<keyword evidence="5" id="KW-1185">Reference proteome</keyword>
<dbReference type="RefSeq" id="WP_099623640.1">
    <property type="nucleotide sequence ID" value="NZ_CP024201.1"/>
</dbReference>
<evidence type="ECO:0000256" key="2">
    <source>
        <dbReference type="SAM" id="SignalP"/>
    </source>
</evidence>
<evidence type="ECO:0000256" key="1">
    <source>
        <dbReference type="ARBA" id="ARBA00022729"/>
    </source>
</evidence>
<organism evidence="4 5">
    <name type="scientific">Caulobacter mirabilis</name>
    <dbReference type="NCBI Taxonomy" id="69666"/>
    <lineage>
        <taxon>Bacteria</taxon>
        <taxon>Pseudomonadati</taxon>
        <taxon>Pseudomonadota</taxon>
        <taxon>Alphaproteobacteria</taxon>
        <taxon>Caulobacterales</taxon>
        <taxon>Caulobacteraceae</taxon>
        <taxon>Caulobacter</taxon>
    </lineage>
</organism>
<dbReference type="InterPro" id="IPR050811">
    <property type="entry name" value="Phosphate_ABC_transporter"/>
</dbReference>
<dbReference type="SUPFAM" id="SSF53850">
    <property type="entry name" value="Periplasmic binding protein-like II"/>
    <property type="match status" value="1"/>
</dbReference>
<dbReference type="PANTHER" id="PTHR30570">
    <property type="entry name" value="PERIPLASMIC PHOSPHATE BINDING COMPONENT OF PHOSPHATE ABC TRANSPORTER"/>
    <property type="match status" value="1"/>
</dbReference>
<sequence>MRTLLTLAAASTAVLGLAACGDNAGKAPAAKSGAASASRNAPWAAGSSTVFPFASRVAENTARTSGGAPAKIESLGTGGGIKLFCAGTGSAYPDIANASRPMKKSEFEQCAANGVKDIIEIKVGYDGVVIATARSGADFNVSLENIHDALAAELPEGSGFVPNKKTKWSEVAAGLPGTRIQVYGPPPTSGTRDAFVELALDAGAAKNPTLKALKASNEDEFKKRAGTLRSDGAWIDAGENDNAIIGTLTKTPGAVGVFGYSFLDNSRDQVKAISIGGVQPTIATIADGSYPLSRSLFIYVKKSNLDVTPGLKAFVNDFISDAASGKGGYLQDRGLIPLTDAERAAQKKVVADQTPMAAPAK</sequence>
<reference evidence="4 5" key="1">
    <citation type="submission" date="2017-10" db="EMBL/GenBank/DDBJ databases">
        <title>Genome sequence of Caulobacter mirabilis FWC38.</title>
        <authorList>
            <person name="Fiebig A."/>
            <person name="Crosson S."/>
        </authorList>
    </citation>
    <scope>NUCLEOTIDE SEQUENCE [LARGE SCALE GENOMIC DNA]</scope>
    <source>
        <strain evidence="4 5">FWC 38</strain>
    </source>
</reference>
<dbReference type="InterPro" id="IPR024370">
    <property type="entry name" value="PBP_domain"/>
</dbReference>
<feature type="chain" id="PRO_5013756654" evidence="2">
    <location>
        <begin position="19"/>
        <end position="361"/>
    </location>
</feature>
<dbReference type="Proteomes" id="UP000228945">
    <property type="component" value="Chromosome"/>
</dbReference>
<dbReference type="OrthoDB" id="9790048at2"/>
<evidence type="ECO:0000259" key="3">
    <source>
        <dbReference type="Pfam" id="PF12849"/>
    </source>
</evidence>
<dbReference type="PANTHER" id="PTHR30570:SF1">
    <property type="entry name" value="PHOSPHATE-BINDING PROTEIN PSTS"/>
    <property type="match status" value="1"/>
</dbReference>
<feature type="domain" description="PBP" evidence="3">
    <location>
        <begin position="44"/>
        <end position="321"/>
    </location>
</feature>
<dbReference type="Gene3D" id="3.40.190.10">
    <property type="entry name" value="Periplasmic binding protein-like II"/>
    <property type="match status" value="2"/>
</dbReference>
<evidence type="ECO:0000313" key="5">
    <source>
        <dbReference type="Proteomes" id="UP000228945"/>
    </source>
</evidence>
<feature type="signal peptide" evidence="2">
    <location>
        <begin position="1"/>
        <end position="18"/>
    </location>
</feature>
<keyword evidence="1 2" id="KW-0732">Signal</keyword>
<accession>A0A2D2B2B7</accession>